<evidence type="ECO:0000313" key="9">
    <source>
        <dbReference type="Proteomes" id="UP000190080"/>
    </source>
</evidence>
<dbReference type="GO" id="GO:0009425">
    <property type="term" value="C:bacterial-type flagellum basal body"/>
    <property type="evidence" value="ECO:0007669"/>
    <property type="project" value="UniProtKB-SubCell"/>
</dbReference>
<keyword evidence="8" id="KW-0966">Cell projection</keyword>
<protein>
    <recommendedName>
        <fullName evidence="4">Flagellar hook protein FlgE</fullName>
    </recommendedName>
</protein>
<evidence type="ECO:0000313" key="8">
    <source>
        <dbReference type="EMBL" id="OPJ63271.1"/>
    </source>
</evidence>
<dbReference type="Proteomes" id="UP000190080">
    <property type="component" value="Unassembled WGS sequence"/>
</dbReference>
<comment type="function">
    <text evidence="4">A flexible structure which links the flagellar filament to the drive apparatus in the basal body.</text>
</comment>
<comment type="subcellular location">
    <subcellularLocation>
        <location evidence="1 4">Bacterial flagellum basal body</location>
    </subcellularLocation>
</comment>
<evidence type="ECO:0000259" key="7">
    <source>
        <dbReference type="Pfam" id="PF22692"/>
    </source>
</evidence>
<feature type="domain" description="Flagellar hook protein FlgE/F/G-like D1" evidence="7">
    <location>
        <begin position="135"/>
        <end position="252"/>
    </location>
</feature>
<evidence type="ECO:0000256" key="3">
    <source>
        <dbReference type="ARBA" id="ARBA00023143"/>
    </source>
</evidence>
<dbReference type="InterPro" id="IPR010930">
    <property type="entry name" value="Flg_bb/hook_C_dom"/>
</dbReference>
<sequence length="369" mass="39069">MLRSLYSSQAGLGVNSTKLDVISNNIVNASTTAFKSSRARFEDTLYQNSRSASSPIDTLGGMNAAQVGLGVKVAGIDLMMKQGSMQPTNRNTDFAIDGEGFFMVTKGSSIYTDADGKSDMNVSNTTFNATYSGQKNNNVLYTRDGAFIIDDYGNLTTSDGYKVLGYAVTGVCSDGSTATKSSIVKDDTNKKGGYKVNFVDANNKDKPVQVVESTDDTTSSLVTLVIPSEINDNGTMRKVVSFSVDADGTVKANCGEKTAVIGQIAMAKFSNATGLEKTGSNMYKQSSNSGVAEVRVGLNAKVKSGGDEVAATSNAAAYGDILQNNLEMSNVDLAAEFSDMIVATRAFQACGKMITTDDEILQEIINLKR</sequence>
<dbReference type="Pfam" id="PF06429">
    <property type="entry name" value="Flg_bbr_C"/>
    <property type="match status" value="1"/>
</dbReference>
<feature type="domain" description="Flagellar basal-body/hook protein C-terminal" evidence="6">
    <location>
        <begin position="323"/>
        <end position="367"/>
    </location>
</feature>
<dbReference type="PANTHER" id="PTHR30435">
    <property type="entry name" value="FLAGELLAR PROTEIN"/>
    <property type="match status" value="1"/>
</dbReference>
<dbReference type="STRING" id="1450648.CLORY_13540"/>
<keyword evidence="8" id="KW-0282">Flagellum</keyword>
<keyword evidence="3 4" id="KW-0975">Bacterial flagellum</keyword>
<gene>
    <name evidence="8" type="primary">flgG_3</name>
    <name evidence="8" type="ORF">CLORY_13540</name>
</gene>
<reference evidence="8 9" key="1">
    <citation type="submission" date="2017-03" db="EMBL/GenBank/DDBJ databases">
        <title>Genome sequence of Clostridium oryzae DSM 28571.</title>
        <authorList>
            <person name="Poehlein A."/>
            <person name="Daniel R."/>
        </authorList>
    </citation>
    <scope>NUCLEOTIDE SEQUENCE [LARGE SCALE GENOMIC DNA]</scope>
    <source>
        <strain evidence="8 9">DSM 28571</strain>
    </source>
</reference>
<evidence type="ECO:0000259" key="6">
    <source>
        <dbReference type="Pfam" id="PF06429"/>
    </source>
</evidence>
<accession>A0A1V4ITB4</accession>
<dbReference type="InterPro" id="IPR037925">
    <property type="entry name" value="FlgE/F/G-like"/>
</dbReference>
<keyword evidence="9" id="KW-1185">Reference proteome</keyword>
<evidence type="ECO:0000256" key="4">
    <source>
        <dbReference type="RuleBase" id="RU362116"/>
    </source>
</evidence>
<evidence type="ECO:0000259" key="5">
    <source>
        <dbReference type="Pfam" id="PF00460"/>
    </source>
</evidence>
<dbReference type="RefSeq" id="WP_079422767.1">
    <property type="nucleotide sequence ID" value="NZ_MZGV01000010.1"/>
</dbReference>
<dbReference type="OrthoDB" id="9804559at2"/>
<dbReference type="PANTHER" id="PTHR30435:SF1">
    <property type="entry name" value="FLAGELLAR HOOK PROTEIN FLGE"/>
    <property type="match status" value="1"/>
</dbReference>
<dbReference type="InterPro" id="IPR001444">
    <property type="entry name" value="Flag_bb_rod_N"/>
</dbReference>
<feature type="domain" description="Flagellar basal body rod protein N-terminal" evidence="5">
    <location>
        <begin position="5"/>
        <end position="35"/>
    </location>
</feature>
<evidence type="ECO:0000256" key="1">
    <source>
        <dbReference type="ARBA" id="ARBA00004117"/>
    </source>
</evidence>
<dbReference type="GO" id="GO:0071978">
    <property type="term" value="P:bacterial-type flagellum-dependent swarming motility"/>
    <property type="evidence" value="ECO:0007669"/>
    <property type="project" value="TreeGrafter"/>
</dbReference>
<keyword evidence="8" id="KW-0969">Cilium</keyword>
<dbReference type="Pfam" id="PF00460">
    <property type="entry name" value="Flg_bb_rod"/>
    <property type="match status" value="1"/>
</dbReference>
<dbReference type="SUPFAM" id="SSF117143">
    <property type="entry name" value="Flagellar hook protein flgE"/>
    <property type="match status" value="1"/>
</dbReference>
<name>A0A1V4ITB4_9CLOT</name>
<proteinExistence type="inferred from homology"/>
<dbReference type="GO" id="GO:0009424">
    <property type="term" value="C:bacterial-type flagellum hook"/>
    <property type="evidence" value="ECO:0007669"/>
    <property type="project" value="TreeGrafter"/>
</dbReference>
<comment type="similarity">
    <text evidence="2 4">Belongs to the flagella basal body rod proteins family.</text>
</comment>
<dbReference type="EMBL" id="MZGV01000010">
    <property type="protein sequence ID" value="OPJ63271.1"/>
    <property type="molecule type" value="Genomic_DNA"/>
</dbReference>
<organism evidence="8 9">
    <name type="scientific">Clostridium oryzae</name>
    <dbReference type="NCBI Taxonomy" id="1450648"/>
    <lineage>
        <taxon>Bacteria</taxon>
        <taxon>Bacillati</taxon>
        <taxon>Bacillota</taxon>
        <taxon>Clostridia</taxon>
        <taxon>Eubacteriales</taxon>
        <taxon>Clostridiaceae</taxon>
        <taxon>Clostridium</taxon>
    </lineage>
</organism>
<dbReference type="NCBIfam" id="TIGR03506">
    <property type="entry name" value="FlgEFG_subfam"/>
    <property type="match status" value="2"/>
</dbReference>
<dbReference type="GO" id="GO:0005829">
    <property type="term" value="C:cytosol"/>
    <property type="evidence" value="ECO:0007669"/>
    <property type="project" value="TreeGrafter"/>
</dbReference>
<dbReference type="AlphaFoldDB" id="A0A1V4ITB4"/>
<dbReference type="InterPro" id="IPR020013">
    <property type="entry name" value="Flagellar_FlgE/F/G"/>
</dbReference>
<evidence type="ECO:0000256" key="2">
    <source>
        <dbReference type="ARBA" id="ARBA00009677"/>
    </source>
</evidence>
<dbReference type="InterPro" id="IPR053967">
    <property type="entry name" value="LlgE_F_G-like_D1"/>
</dbReference>
<comment type="caution">
    <text evidence="8">The sequence shown here is derived from an EMBL/GenBank/DDBJ whole genome shotgun (WGS) entry which is preliminary data.</text>
</comment>
<dbReference type="Pfam" id="PF22692">
    <property type="entry name" value="LlgE_F_G_D1"/>
    <property type="match status" value="1"/>
</dbReference>